<organism evidence="2 3">
    <name type="scientific">Methanosphaerula palustris (strain ATCC BAA-1556 / DSM 19958 / E1-9c)</name>
    <dbReference type="NCBI Taxonomy" id="521011"/>
    <lineage>
        <taxon>Archaea</taxon>
        <taxon>Methanobacteriati</taxon>
        <taxon>Methanobacteriota</taxon>
        <taxon>Stenosarchaea group</taxon>
        <taxon>Methanomicrobia</taxon>
        <taxon>Methanomicrobiales</taxon>
        <taxon>Methanoregulaceae</taxon>
        <taxon>Methanosphaerula</taxon>
    </lineage>
</organism>
<dbReference type="PANTHER" id="PTHR47561">
    <property type="entry name" value="POLYSACCHARIDE DEACETYLASE FAMILY PROTEIN (AFU_ORTHOLOGUE AFUA_6G05030)"/>
    <property type="match status" value="1"/>
</dbReference>
<gene>
    <name evidence="2" type="ordered locus">Mpal_0831</name>
</gene>
<dbReference type="GO" id="GO:0016810">
    <property type="term" value="F:hydrolase activity, acting on carbon-nitrogen (but not peptide) bonds"/>
    <property type="evidence" value="ECO:0007669"/>
    <property type="project" value="InterPro"/>
</dbReference>
<dbReference type="Pfam" id="PF01522">
    <property type="entry name" value="Polysacc_deac_1"/>
    <property type="match status" value="1"/>
</dbReference>
<evidence type="ECO:0000313" key="2">
    <source>
        <dbReference type="EMBL" id="ACL16193.1"/>
    </source>
</evidence>
<protein>
    <submittedName>
        <fullName evidence="2">Polysaccharide deacetylase</fullName>
    </submittedName>
</protein>
<dbReference type="GO" id="GO:0005975">
    <property type="term" value="P:carbohydrate metabolic process"/>
    <property type="evidence" value="ECO:0007669"/>
    <property type="project" value="InterPro"/>
</dbReference>
<dbReference type="Proteomes" id="UP000002457">
    <property type="component" value="Chromosome"/>
</dbReference>
<dbReference type="KEGG" id="mpl:Mpal_0831"/>
<dbReference type="PROSITE" id="PS51677">
    <property type="entry name" value="NODB"/>
    <property type="match status" value="1"/>
</dbReference>
<dbReference type="Gene3D" id="3.20.20.370">
    <property type="entry name" value="Glycoside hydrolase/deacetylase"/>
    <property type="match status" value="1"/>
</dbReference>
<evidence type="ECO:0000313" key="3">
    <source>
        <dbReference type="Proteomes" id="UP000002457"/>
    </source>
</evidence>
<dbReference type="PANTHER" id="PTHR47561:SF1">
    <property type="entry name" value="POLYSACCHARIDE DEACETYLASE FAMILY PROTEIN (AFU_ORTHOLOGUE AFUA_6G05030)"/>
    <property type="match status" value="1"/>
</dbReference>
<accession>B8GGD8</accession>
<proteinExistence type="predicted"/>
<dbReference type="InterPro" id="IPR022560">
    <property type="entry name" value="DUF3473"/>
</dbReference>
<dbReference type="EMBL" id="CP001338">
    <property type="protein sequence ID" value="ACL16193.1"/>
    <property type="molecule type" value="Genomic_DNA"/>
</dbReference>
<dbReference type="Pfam" id="PF11959">
    <property type="entry name" value="DUF3473"/>
    <property type="match status" value="1"/>
</dbReference>
<dbReference type="CDD" id="cd10941">
    <property type="entry name" value="CE4_PuuE_HpPgdA_like_2"/>
    <property type="match status" value="1"/>
</dbReference>
<dbReference type="AlphaFoldDB" id="B8GGD8"/>
<dbReference type="HOGENOM" id="CLU_932580_0_0_2"/>
<sequence>MNKRNASLSVTVDIEDWYHIPSVCGSSFSTYPDVDGFFKHWHGRYDYLTEPTMRVLTLLDRYHITATFFVVADVVEHYPGLVESIVDQGHEIACHGLHHECKIDSVTKKPRFGRDDFEERTRKAKRILEKVSGERVVGYRAPNALIGGWMLDSLEKIGFLYDSSVCVNSFYNKTDSMLNGVSTDPYHPKIHGLESTINSDRSFIEFPWAHLDIGMKIPTSGGPMLRFLGAHIIQKGIHQSLSRGHTVFYFHPIDLSHETFPKVGNKRRFYWIIKGSVVEDRVKQILDGNSSVQYTCLRDYVEDGYGL</sequence>
<dbReference type="InterPro" id="IPR011330">
    <property type="entry name" value="Glyco_hydro/deAcase_b/a-brl"/>
</dbReference>
<dbReference type="InterPro" id="IPR045235">
    <property type="entry name" value="PuuE_HpPgdA-like"/>
</dbReference>
<keyword evidence="3" id="KW-1185">Reference proteome</keyword>
<dbReference type="SUPFAM" id="SSF88713">
    <property type="entry name" value="Glycoside hydrolase/deacetylase"/>
    <property type="match status" value="1"/>
</dbReference>
<dbReference type="InterPro" id="IPR002509">
    <property type="entry name" value="NODB_dom"/>
</dbReference>
<dbReference type="STRING" id="521011.Mpal_0831"/>
<name>B8GGD8_METPE</name>
<evidence type="ECO:0000259" key="1">
    <source>
        <dbReference type="PROSITE" id="PS51677"/>
    </source>
</evidence>
<dbReference type="OrthoDB" id="10436at2157"/>
<dbReference type="eggNOG" id="arCOG02876">
    <property type="taxonomic scope" value="Archaea"/>
</dbReference>
<reference evidence="2 3" key="1">
    <citation type="journal article" date="2015" name="Genome Announc.">
        <title>Complete Genome Sequence of Methanosphaerula palustris E1-9CT, a Hydrogenotrophic Methanogen Isolated from a Minerotrophic Fen Peatland.</title>
        <authorList>
            <person name="Cadillo-Quiroz H."/>
            <person name="Browne P."/>
            <person name="Kyrpides N."/>
            <person name="Woyke T."/>
            <person name="Goodwin L."/>
            <person name="Detter C."/>
            <person name="Yavitt J.B."/>
            <person name="Zinder S.H."/>
        </authorList>
    </citation>
    <scope>NUCLEOTIDE SEQUENCE [LARGE SCALE GENOMIC DNA]</scope>
    <source>
        <strain evidence="3">ATCC BAA-1556 / DSM 19958 / E1-9c</strain>
    </source>
</reference>
<feature type="domain" description="NodB homology" evidence="1">
    <location>
        <begin position="39"/>
        <end position="307"/>
    </location>
</feature>